<comment type="caution">
    <text evidence="1">The sequence shown here is derived from an EMBL/GenBank/DDBJ whole genome shotgun (WGS) entry which is preliminary data.</text>
</comment>
<name>A0ABD1ZMW7_9MARC</name>
<evidence type="ECO:0000313" key="2">
    <source>
        <dbReference type="Proteomes" id="UP001605036"/>
    </source>
</evidence>
<organism evidence="1 2">
    <name type="scientific">Riccia fluitans</name>
    <dbReference type="NCBI Taxonomy" id="41844"/>
    <lineage>
        <taxon>Eukaryota</taxon>
        <taxon>Viridiplantae</taxon>
        <taxon>Streptophyta</taxon>
        <taxon>Embryophyta</taxon>
        <taxon>Marchantiophyta</taxon>
        <taxon>Marchantiopsida</taxon>
        <taxon>Marchantiidae</taxon>
        <taxon>Marchantiales</taxon>
        <taxon>Ricciaceae</taxon>
        <taxon>Riccia</taxon>
    </lineage>
</organism>
<dbReference type="AlphaFoldDB" id="A0ABD1ZMW7"/>
<protein>
    <submittedName>
        <fullName evidence="1">Uncharacterized protein</fullName>
    </submittedName>
</protein>
<evidence type="ECO:0000313" key="1">
    <source>
        <dbReference type="EMBL" id="KAL2652387.1"/>
    </source>
</evidence>
<sequence>MRVEVTPPCFHVPVGRQEGWRSIPLYTRVGDSSRAYWFTGVGSPRVHYDSQFAGSHVEQWSDTCRPVACFHRRVCLARYLPWLQVYRFSFLQQCHGSLRKEH</sequence>
<gene>
    <name evidence="1" type="ORF">R1flu_020515</name>
</gene>
<keyword evidence="2" id="KW-1185">Reference proteome</keyword>
<dbReference type="Proteomes" id="UP001605036">
    <property type="component" value="Unassembled WGS sequence"/>
</dbReference>
<proteinExistence type="predicted"/>
<accession>A0ABD1ZMW7</accession>
<dbReference type="EMBL" id="JBHFFA010000001">
    <property type="protein sequence ID" value="KAL2652387.1"/>
    <property type="molecule type" value="Genomic_DNA"/>
</dbReference>
<reference evidence="1 2" key="1">
    <citation type="submission" date="2024-09" db="EMBL/GenBank/DDBJ databases">
        <title>Chromosome-scale assembly of Riccia fluitans.</title>
        <authorList>
            <person name="Paukszto L."/>
            <person name="Sawicki J."/>
            <person name="Karawczyk K."/>
            <person name="Piernik-Szablinska J."/>
            <person name="Szczecinska M."/>
            <person name="Mazdziarz M."/>
        </authorList>
    </citation>
    <scope>NUCLEOTIDE SEQUENCE [LARGE SCALE GENOMIC DNA]</scope>
    <source>
        <strain evidence="1">Rf_01</strain>
        <tissue evidence="1">Aerial parts of the thallus</tissue>
    </source>
</reference>